<feature type="transmembrane region" description="Helical" evidence="7">
    <location>
        <begin position="509"/>
        <end position="530"/>
    </location>
</feature>
<evidence type="ECO:0000313" key="11">
    <source>
        <dbReference type="Proteomes" id="UP000216004"/>
    </source>
</evidence>
<dbReference type="GO" id="GO:0044874">
    <property type="term" value="P:lipoprotein localization to outer membrane"/>
    <property type="evidence" value="ECO:0007669"/>
    <property type="project" value="TreeGrafter"/>
</dbReference>
<evidence type="ECO:0000259" key="8">
    <source>
        <dbReference type="Pfam" id="PF02687"/>
    </source>
</evidence>
<dbReference type="Pfam" id="PF12704">
    <property type="entry name" value="MacB_PCD"/>
    <property type="match status" value="1"/>
</dbReference>
<evidence type="ECO:0000256" key="6">
    <source>
        <dbReference type="ARBA" id="ARBA00023136"/>
    </source>
</evidence>
<accession>A0A261ET67</accession>
<dbReference type="AlphaFoldDB" id="A0A261ET67"/>
<feature type="transmembrane region" description="Helical" evidence="7">
    <location>
        <begin position="800"/>
        <end position="827"/>
    </location>
</feature>
<keyword evidence="11" id="KW-1185">Reference proteome</keyword>
<comment type="caution">
    <text evidence="10">The sequence shown here is derived from an EMBL/GenBank/DDBJ whole genome shotgun (WGS) entry which is preliminary data.</text>
</comment>
<dbReference type="Proteomes" id="UP000216004">
    <property type="component" value="Unassembled WGS sequence"/>
</dbReference>
<keyword evidence="4 7" id="KW-0812">Transmembrane</keyword>
<feature type="transmembrane region" description="Helical" evidence="7">
    <location>
        <begin position="365"/>
        <end position="388"/>
    </location>
</feature>
<evidence type="ECO:0000256" key="7">
    <source>
        <dbReference type="SAM" id="Phobius"/>
    </source>
</evidence>
<comment type="subcellular location">
    <subcellularLocation>
        <location evidence="1">Cell membrane</location>
        <topology evidence="1">Multi-pass membrane protein</topology>
    </subcellularLocation>
</comment>
<feature type="transmembrane region" description="Helical" evidence="7">
    <location>
        <begin position="455"/>
        <end position="473"/>
    </location>
</feature>
<dbReference type="PANTHER" id="PTHR30489:SF0">
    <property type="entry name" value="LIPOPROTEIN-RELEASING SYSTEM TRANSMEMBRANE PROTEIN LOLE"/>
    <property type="match status" value="1"/>
</dbReference>
<dbReference type="PANTHER" id="PTHR30489">
    <property type="entry name" value="LIPOPROTEIN-RELEASING SYSTEM TRANSMEMBRANE PROTEIN LOLE"/>
    <property type="match status" value="1"/>
</dbReference>
<name>A0A261ET67_9BIFI</name>
<reference evidence="10 11" key="1">
    <citation type="journal article" date="2017" name="BMC Genomics">
        <title>Comparative genomic and phylogenomic analyses of the Bifidobacteriaceae family.</title>
        <authorList>
            <person name="Lugli G.A."/>
            <person name="Milani C."/>
            <person name="Turroni F."/>
            <person name="Duranti S."/>
            <person name="Mancabelli L."/>
            <person name="Mangifesta M."/>
            <person name="Ferrario C."/>
            <person name="Modesto M."/>
            <person name="Mattarelli P."/>
            <person name="Jiri K."/>
            <person name="van Sinderen D."/>
            <person name="Ventura M."/>
        </authorList>
    </citation>
    <scope>NUCLEOTIDE SEQUENCE [LARGE SCALE GENOMIC DNA]</scope>
    <source>
        <strain evidence="10 11">DSM 22924</strain>
    </source>
</reference>
<dbReference type="GO" id="GO:0098797">
    <property type="term" value="C:plasma membrane protein complex"/>
    <property type="evidence" value="ECO:0007669"/>
    <property type="project" value="TreeGrafter"/>
</dbReference>
<keyword evidence="5 7" id="KW-1133">Transmembrane helix</keyword>
<proteinExistence type="inferred from homology"/>
<feature type="domain" description="ABC3 transporter permease C-terminal" evidence="8">
    <location>
        <begin position="274"/>
        <end position="393"/>
    </location>
</feature>
<gene>
    <name evidence="10" type="ORF">BOCO_0567</name>
</gene>
<dbReference type="InterPro" id="IPR003838">
    <property type="entry name" value="ABC3_permease_C"/>
</dbReference>
<dbReference type="EMBL" id="MWWS01000004">
    <property type="protein sequence ID" value="OZG50050.1"/>
    <property type="molecule type" value="Genomic_DNA"/>
</dbReference>
<evidence type="ECO:0000256" key="4">
    <source>
        <dbReference type="ARBA" id="ARBA00022692"/>
    </source>
</evidence>
<evidence type="ECO:0000256" key="1">
    <source>
        <dbReference type="ARBA" id="ARBA00004651"/>
    </source>
</evidence>
<comment type="similarity">
    <text evidence="2">Belongs to the ABC-4 integral membrane protein family. LolC/E subfamily.</text>
</comment>
<dbReference type="RefSeq" id="WP_094722586.1">
    <property type="nucleotide sequence ID" value="NZ_MWWS01000004.1"/>
</dbReference>
<feature type="domain" description="MacB-like periplasmic core" evidence="9">
    <location>
        <begin position="21"/>
        <end position="184"/>
    </location>
</feature>
<organism evidence="10 11">
    <name type="scientific">Bombiscardovia coagulans</name>
    <dbReference type="NCBI Taxonomy" id="686666"/>
    <lineage>
        <taxon>Bacteria</taxon>
        <taxon>Bacillati</taxon>
        <taxon>Actinomycetota</taxon>
        <taxon>Actinomycetes</taxon>
        <taxon>Bifidobacteriales</taxon>
        <taxon>Bifidobacteriaceae</taxon>
        <taxon>Bombiscardovia</taxon>
    </lineage>
</organism>
<keyword evidence="6 7" id="KW-0472">Membrane</keyword>
<sequence length="876" mass="93149">MWSISLRMMKKDSRMLIPAGIAVMVGTLFIAATFLFGNTLDRSFRQQISSNFGGANYALAPDDDQVAPLPAKDFHLDKVEAVQGVRGLRPDIFSSDVIISTVQGDKHSNTAVVVMSHPDSLLPISLVEGRWPQAESEVAIPKKDAEHLGVKIGGQVDISSEGGKGSQTNPQLFRLVGFTEDESGIYSYYSGACVLSKGALGRIAGLDAGKGIDEFPVIAVYLSLDPTQVGSQGMKLINGYLPKGYSLQTRTVYEDKQIKSLSGQTSIMTTFLLTFGVLAMFVAALVISNTFQVMVARQRRVLALLRTIGAKKSQVRSSVLMQSGILGLLSSILGTVLAIGMMYGVQLSKFKLSGVSLTLSVTPPVLIVPIAFGIVITMLASLSSASAATRVSPIEALRPAEISKGKRSGRIRLLAALVMILMGAAMAAYIVYQAILDSRGVKTNMLAGDQSQQAIGIAVMGVALAFVGILLCANRWIPWMLKGIGSIVSRCGPSSNVAVANISRNPSRVAATGTALLIGVTLVACLGTGASSAKQTLSNALDRKYSVDIEVILPKEDQQVLEKIRAVPGVKAAGNVAVYNVHISDEHHSRQSENKNSEDVLVYGLKAGQSQRLMNVNLESSLSSGSQLIVPKNKLGSEYKEGQRIKLISDDLSANGTPVSKSFQIVSGGFKGLSAQNNLYGVALRDQLEQFGSPMQSEIWVKSDGTQRAGILLDDIRQAVSSVNGANVAGAIAEKDMYERSINIILMVMVALLAVAVLIALIGVANTLSLSVIERTRESATLRAIGMTKKQLRRSLTVEALLIALSSCLVGLVLGTLFGWVGSYIVFESYGKVALPIDWTMYILIVLVAALAAYLASVLPARRATKTAPVEALAEA</sequence>
<feature type="transmembrane region" description="Helical" evidence="7">
    <location>
        <begin position="839"/>
        <end position="859"/>
    </location>
</feature>
<feature type="transmembrane region" description="Helical" evidence="7">
    <location>
        <begin position="413"/>
        <end position="435"/>
    </location>
</feature>
<evidence type="ECO:0000256" key="2">
    <source>
        <dbReference type="ARBA" id="ARBA00005236"/>
    </source>
</evidence>
<dbReference type="InterPro" id="IPR025857">
    <property type="entry name" value="MacB_PCD"/>
</dbReference>
<evidence type="ECO:0000259" key="9">
    <source>
        <dbReference type="Pfam" id="PF12704"/>
    </source>
</evidence>
<feature type="domain" description="ABC3 transporter permease C-terminal" evidence="8">
    <location>
        <begin position="751"/>
        <end position="869"/>
    </location>
</feature>
<evidence type="ECO:0000256" key="3">
    <source>
        <dbReference type="ARBA" id="ARBA00022475"/>
    </source>
</evidence>
<protein>
    <submittedName>
        <fullName evidence="10">SalY-type ABC antimicrobial peptide transport system permease component</fullName>
    </submittedName>
</protein>
<feature type="transmembrane region" description="Helical" evidence="7">
    <location>
        <begin position="744"/>
        <end position="773"/>
    </location>
</feature>
<dbReference type="OrthoDB" id="9780560at2"/>
<keyword evidence="3" id="KW-1003">Cell membrane</keyword>
<evidence type="ECO:0000313" key="10">
    <source>
        <dbReference type="EMBL" id="OZG50050.1"/>
    </source>
</evidence>
<dbReference type="InterPro" id="IPR051447">
    <property type="entry name" value="Lipoprotein-release_system"/>
</dbReference>
<feature type="transmembrane region" description="Helical" evidence="7">
    <location>
        <begin position="267"/>
        <end position="291"/>
    </location>
</feature>
<dbReference type="Pfam" id="PF02687">
    <property type="entry name" value="FtsX"/>
    <property type="match status" value="2"/>
</dbReference>
<evidence type="ECO:0000256" key="5">
    <source>
        <dbReference type="ARBA" id="ARBA00022989"/>
    </source>
</evidence>
<feature type="transmembrane region" description="Helical" evidence="7">
    <location>
        <begin position="319"/>
        <end position="345"/>
    </location>
</feature>